<accession>A0A6M8HTP2</accession>
<reference evidence="1 2" key="1">
    <citation type="journal article" date="2014" name="World J. Microbiol. Biotechnol.">
        <title>Biodiversity and physiological characteristics of Antarctic and Arctic lichens-associated bacteria.</title>
        <authorList>
            <person name="Lee Y.M."/>
            <person name="Kim E.H."/>
            <person name="Lee H.K."/>
            <person name="Hong S.G."/>
        </authorList>
    </citation>
    <scope>NUCLEOTIDE SEQUENCE [LARGE SCALE GENOMIC DNA]</scope>
    <source>
        <strain evidence="1 2">PAMC 26569</strain>
    </source>
</reference>
<organism evidence="1 2">
    <name type="scientific">Lichenicola cladoniae</name>
    <dbReference type="NCBI Taxonomy" id="1484109"/>
    <lineage>
        <taxon>Bacteria</taxon>
        <taxon>Pseudomonadati</taxon>
        <taxon>Pseudomonadota</taxon>
        <taxon>Alphaproteobacteria</taxon>
        <taxon>Acetobacterales</taxon>
        <taxon>Acetobacteraceae</taxon>
        <taxon>Lichenicola</taxon>
    </lineage>
</organism>
<evidence type="ECO:0000313" key="1">
    <source>
        <dbReference type="EMBL" id="QKE91889.1"/>
    </source>
</evidence>
<protein>
    <recommendedName>
        <fullName evidence="3">SMODS and SLOG-associating 2TM effector domain-containing protein</fullName>
    </recommendedName>
</protein>
<dbReference type="EMBL" id="CP053708">
    <property type="protein sequence ID" value="QKE91889.1"/>
    <property type="molecule type" value="Genomic_DNA"/>
</dbReference>
<proteinExistence type="predicted"/>
<sequence>MSNNVPSMTPNDVTLILEHYPPPVRQQSLYWNQLVQLKVGAEYIKAYRERVAGRIWLFDLIKAVASSGAIAAWAIVQAHPLVWGGVIAIAQVADVIKGTLPLAKVHEGAARLTQSLDALFIEAQFEWERIAAGKLEEEEISAARRRIMTVEHDLQAKHFPYGLTRRSDLLKVAETETAAYFKGLFDMEVLR</sequence>
<dbReference type="Proteomes" id="UP000500767">
    <property type="component" value="Chromosome"/>
</dbReference>
<gene>
    <name evidence="1" type="ORF">HN018_19285</name>
</gene>
<evidence type="ECO:0008006" key="3">
    <source>
        <dbReference type="Google" id="ProtNLM"/>
    </source>
</evidence>
<dbReference type="RefSeq" id="WP_171835834.1">
    <property type="nucleotide sequence ID" value="NZ_CP053708.1"/>
</dbReference>
<evidence type="ECO:0000313" key="2">
    <source>
        <dbReference type="Proteomes" id="UP000500767"/>
    </source>
</evidence>
<dbReference type="KEGG" id="lck:HN018_19285"/>
<dbReference type="AlphaFoldDB" id="A0A6M8HTP2"/>
<name>A0A6M8HTP2_9PROT</name>
<keyword evidence="2" id="KW-1185">Reference proteome</keyword>